<evidence type="ECO:0000313" key="5">
    <source>
        <dbReference type="Proteomes" id="UP000019373"/>
    </source>
</evidence>
<feature type="region of interest" description="Disordered" evidence="1">
    <location>
        <begin position="574"/>
        <end position="596"/>
    </location>
</feature>
<dbReference type="HOGENOM" id="CLU_396387_0_0_1"/>
<proteinExistence type="predicted"/>
<dbReference type="OMA" id="WYSWILI"/>
<keyword evidence="2" id="KW-0472">Membrane</keyword>
<protein>
    <submittedName>
        <fullName evidence="4">Uncharacterized protein</fullName>
    </submittedName>
</protein>
<feature type="signal peptide" evidence="3">
    <location>
        <begin position="1"/>
        <end position="30"/>
    </location>
</feature>
<dbReference type="Proteomes" id="UP000019373">
    <property type="component" value="Unassembled WGS sequence"/>
</dbReference>
<evidence type="ECO:0000256" key="2">
    <source>
        <dbReference type="SAM" id="Phobius"/>
    </source>
</evidence>
<dbReference type="eggNOG" id="ENOG502S5KS">
    <property type="taxonomic scope" value="Eukaryota"/>
</dbReference>
<evidence type="ECO:0000256" key="3">
    <source>
        <dbReference type="SAM" id="SignalP"/>
    </source>
</evidence>
<gene>
    <name evidence="4" type="ORF">EPUS_09094</name>
</gene>
<dbReference type="RefSeq" id="XP_007787775.1">
    <property type="nucleotide sequence ID" value="XM_007789585.1"/>
</dbReference>
<feature type="transmembrane region" description="Helical" evidence="2">
    <location>
        <begin position="477"/>
        <end position="499"/>
    </location>
</feature>
<keyword evidence="2" id="KW-1133">Transmembrane helix</keyword>
<feature type="transmembrane region" description="Helical" evidence="2">
    <location>
        <begin position="319"/>
        <end position="346"/>
    </location>
</feature>
<evidence type="ECO:0000256" key="1">
    <source>
        <dbReference type="SAM" id="MobiDB-lite"/>
    </source>
</evidence>
<feature type="transmembrane region" description="Helical" evidence="2">
    <location>
        <begin position="535"/>
        <end position="557"/>
    </location>
</feature>
<feature type="transmembrane region" description="Helical" evidence="2">
    <location>
        <begin position="438"/>
        <end position="457"/>
    </location>
</feature>
<organism evidence="4 5">
    <name type="scientific">Endocarpon pusillum (strain Z07020 / HMAS-L-300199)</name>
    <name type="common">Lichen-forming fungus</name>
    <dbReference type="NCBI Taxonomy" id="1263415"/>
    <lineage>
        <taxon>Eukaryota</taxon>
        <taxon>Fungi</taxon>
        <taxon>Dikarya</taxon>
        <taxon>Ascomycota</taxon>
        <taxon>Pezizomycotina</taxon>
        <taxon>Eurotiomycetes</taxon>
        <taxon>Chaetothyriomycetidae</taxon>
        <taxon>Verrucariales</taxon>
        <taxon>Verrucariaceae</taxon>
        <taxon>Endocarpon</taxon>
    </lineage>
</organism>
<feature type="chain" id="PRO_5004611461" evidence="3">
    <location>
        <begin position="31"/>
        <end position="596"/>
    </location>
</feature>
<sequence>MSTAAHARGMHSSFLPALFVTAFFILEVNAYRGNVCCRQAARLPEKRMLFNGSEPWKACSLNSTDQYPEGTTFPSVNHTMAWCQKTCPGIQTSELKQWLQPLATWFAPYVALLLLCPIGGSVLGKEGEDQGHDSSFLRTSRPRPGLLRRASRHVFLMFRDISEFLLHQIKDKVPEYGSILGDPSSALAGTFFEIHADLVGTTEKGTKIIEDAVSTKDTQRDDLQQRHIRQMIVLVGDLNHHDSLSSLNPPTKDTVDDVKKRLFDAKDNQIETAMAILVAARLNFFNGVFMPVILTLAVVASVFYEAYTKLGDNDTAHGLAFGVWFSWLLVLAVASNCFACSLNGGVVRATLTPFMGLSESRVPLRERFINSKLWLHWMEPSNVSALVNVESTLILPTSTWAKFLVGQLLGWALVALTTASAAAISYTTPTVGLGCRSFTFLLWGILALATAIVRVGANWAELQHKLSQRSVVGTALIWIYWVLTTINALVLFIGTILHLAGVFRSCRCKRLFVGGLFQVELNSNTVLAVENAKKIWLPVGYMAFGVIWIVCGLVIAARKWITAHMEKWAVEDRQSKGHTRSSDPPVDVEIVSPDKG</sequence>
<reference evidence="5" key="1">
    <citation type="journal article" date="2014" name="BMC Genomics">
        <title>Genome characteristics reveal the impact of lichenization on lichen-forming fungus Endocarpon pusillum Hedwig (Verrucariales, Ascomycota).</title>
        <authorList>
            <person name="Wang Y.-Y."/>
            <person name="Liu B."/>
            <person name="Zhang X.-Y."/>
            <person name="Zhou Q.-M."/>
            <person name="Zhang T."/>
            <person name="Li H."/>
            <person name="Yu Y.-F."/>
            <person name="Zhang X.-L."/>
            <person name="Hao X.-Y."/>
            <person name="Wang M."/>
            <person name="Wang L."/>
            <person name="Wei J.-C."/>
        </authorList>
    </citation>
    <scope>NUCLEOTIDE SEQUENCE [LARGE SCALE GENOMIC DNA]</scope>
    <source>
        <strain evidence="5">Z07020 / HMAS-L-300199</strain>
    </source>
</reference>
<dbReference type="AlphaFoldDB" id="U1GR93"/>
<keyword evidence="5" id="KW-1185">Reference proteome</keyword>
<dbReference type="OrthoDB" id="5392263at2759"/>
<dbReference type="EMBL" id="KE720860">
    <property type="protein sequence ID" value="ERF74888.1"/>
    <property type="molecule type" value="Genomic_DNA"/>
</dbReference>
<name>U1GR93_ENDPU</name>
<feature type="transmembrane region" description="Helical" evidence="2">
    <location>
        <begin position="408"/>
        <end position="426"/>
    </location>
</feature>
<feature type="transmembrane region" description="Helical" evidence="2">
    <location>
        <begin position="284"/>
        <end position="307"/>
    </location>
</feature>
<dbReference type="GeneID" id="19243929"/>
<evidence type="ECO:0000313" key="4">
    <source>
        <dbReference type="EMBL" id="ERF74888.1"/>
    </source>
</evidence>
<keyword evidence="2" id="KW-0812">Transmembrane</keyword>
<keyword evidence="3" id="KW-0732">Signal</keyword>
<accession>U1GR93</accession>